<dbReference type="Proteomes" id="UP000324222">
    <property type="component" value="Unassembled WGS sequence"/>
</dbReference>
<name>A0A5B7D644_PORTR</name>
<protein>
    <submittedName>
        <fullName evidence="2">Uncharacterized protein</fullName>
    </submittedName>
</protein>
<dbReference type="EMBL" id="VSRR010000531">
    <property type="protein sequence ID" value="MPC16725.1"/>
    <property type="molecule type" value="Genomic_DNA"/>
</dbReference>
<evidence type="ECO:0000313" key="2">
    <source>
        <dbReference type="EMBL" id="MPC16725.1"/>
    </source>
</evidence>
<dbReference type="AlphaFoldDB" id="A0A5B7D644"/>
<feature type="region of interest" description="Disordered" evidence="1">
    <location>
        <begin position="88"/>
        <end position="116"/>
    </location>
</feature>
<accession>A0A5B7D644</accession>
<evidence type="ECO:0000256" key="1">
    <source>
        <dbReference type="SAM" id="MobiDB-lite"/>
    </source>
</evidence>
<evidence type="ECO:0000313" key="3">
    <source>
        <dbReference type="Proteomes" id="UP000324222"/>
    </source>
</evidence>
<gene>
    <name evidence="2" type="ORF">E2C01_009559</name>
</gene>
<proteinExistence type="predicted"/>
<comment type="caution">
    <text evidence="2">The sequence shown here is derived from an EMBL/GenBank/DDBJ whole genome shotgun (WGS) entry which is preliminary data.</text>
</comment>
<sequence>MNVELVSSSGALALVGSAQLDTPSKTGLGLWLEARLRLEPRLRSLPPTLVVAMNFFTGRGCKHHPYQLGQPWAGTLVSLRVKSVAALKKRQKGREKQQKQKKTELWDVKGIHSSLG</sequence>
<reference evidence="2 3" key="1">
    <citation type="submission" date="2019-05" db="EMBL/GenBank/DDBJ databases">
        <title>Another draft genome of Portunus trituberculatus and its Hox gene families provides insights of decapod evolution.</title>
        <authorList>
            <person name="Jeong J.-H."/>
            <person name="Song I."/>
            <person name="Kim S."/>
            <person name="Choi T."/>
            <person name="Kim D."/>
            <person name="Ryu S."/>
            <person name="Kim W."/>
        </authorList>
    </citation>
    <scope>NUCLEOTIDE SEQUENCE [LARGE SCALE GENOMIC DNA]</scope>
    <source>
        <tissue evidence="2">Muscle</tissue>
    </source>
</reference>
<feature type="compositionally biased region" description="Basic and acidic residues" evidence="1">
    <location>
        <begin position="94"/>
        <end position="110"/>
    </location>
</feature>
<organism evidence="2 3">
    <name type="scientific">Portunus trituberculatus</name>
    <name type="common">Swimming crab</name>
    <name type="synonym">Neptunus trituberculatus</name>
    <dbReference type="NCBI Taxonomy" id="210409"/>
    <lineage>
        <taxon>Eukaryota</taxon>
        <taxon>Metazoa</taxon>
        <taxon>Ecdysozoa</taxon>
        <taxon>Arthropoda</taxon>
        <taxon>Crustacea</taxon>
        <taxon>Multicrustacea</taxon>
        <taxon>Malacostraca</taxon>
        <taxon>Eumalacostraca</taxon>
        <taxon>Eucarida</taxon>
        <taxon>Decapoda</taxon>
        <taxon>Pleocyemata</taxon>
        <taxon>Brachyura</taxon>
        <taxon>Eubrachyura</taxon>
        <taxon>Portunoidea</taxon>
        <taxon>Portunidae</taxon>
        <taxon>Portuninae</taxon>
        <taxon>Portunus</taxon>
    </lineage>
</organism>
<keyword evidence="3" id="KW-1185">Reference proteome</keyword>